<feature type="transmembrane region" description="Helical" evidence="8">
    <location>
        <begin position="162"/>
        <end position="184"/>
    </location>
</feature>
<evidence type="ECO:0000256" key="3">
    <source>
        <dbReference type="ARBA" id="ARBA00022475"/>
    </source>
</evidence>
<comment type="caution">
    <text evidence="10">The sequence shown here is derived from an EMBL/GenBank/DDBJ whole genome shotgun (WGS) entry which is preliminary data.</text>
</comment>
<dbReference type="EMBL" id="SWCI01000003">
    <property type="protein sequence ID" value="TKB49841.1"/>
    <property type="molecule type" value="Genomic_DNA"/>
</dbReference>
<feature type="transmembrane region" description="Helical" evidence="8">
    <location>
        <begin position="139"/>
        <end position="156"/>
    </location>
</feature>
<dbReference type="GO" id="GO:0030395">
    <property type="term" value="F:lactose binding"/>
    <property type="evidence" value="ECO:0007669"/>
    <property type="project" value="TreeGrafter"/>
</dbReference>
<comment type="subcellular location">
    <subcellularLocation>
        <location evidence="1">Cell inner membrane</location>
        <topology evidence="1">Multi-pass membrane protein</topology>
    </subcellularLocation>
</comment>
<feature type="transmembrane region" description="Helical" evidence="8">
    <location>
        <begin position="238"/>
        <end position="258"/>
    </location>
</feature>
<evidence type="ECO:0000256" key="1">
    <source>
        <dbReference type="ARBA" id="ARBA00004429"/>
    </source>
</evidence>
<dbReference type="PIRSF" id="PIRSF004925">
    <property type="entry name" value="HcaT"/>
    <property type="match status" value="1"/>
</dbReference>
<keyword evidence="2" id="KW-0813">Transport</keyword>
<name>A0A4U1BFF1_9GAMM</name>
<sequence length="402" mass="44161">MTNGRFWQPQRRLMAANYLCYFAIQALTVPFMGVYLKLRGFDAPQIGALVAIQMVIAMVAPYLWASLADRGGRRALLTKAGVALSLLSFGGLFLVGGFWPTAAILALFSFSWSSILSQLEVLTLALLRPQVELYSRIRSWGSIGFLVMVALAGWMFERWSVALLPWVGSGLLLAMLLFSLPLNEGDEPDPEARLSGWDGVHWPKATLFLLFAFCLNASHGAFYGFYVLYLQSLGISESVAGMLVAAGVVAELGLFVLMPRLLRRWPLDRLMIACGMLALLRWYLTAQTHTPWGQVPANLLHAASFSLAHVCAMQFIHHEFAPGIQGRVQALYRSLAFSGGGALGVFFSGLLWQRHPGQIWWLAMGLAATALLVALISKGLNYNNGMVHRSDRDAEPCPDPAV</sequence>
<feature type="transmembrane region" description="Helical" evidence="8">
    <location>
        <begin position="205"/>
        <end position="226"/>
    </location>
</feature>
<dbReference type="InterPro" id="IPR024989">
    <property type="entry name" value="MFS_assoc_dom"/>
</dbReference>
<dbReference type="PANTHER" id="PTHR23522">
    <property type="entry name" value="BLL5896 PROTEIN"/>
    <property type="match status" value="1"/>
</dbReference>
<dbReference type="OrthoDB" id="9150135at2"/>
<feature type="transmembrane region" description="Helical" evidence="8">
    <location>
        <begin position="76"/>
        <end position="99"/>
    </location>
</feature>
<evidence type="ECO:0000256" key="2">
    <source>
        <dbReference type="ARBA" id="ARBA00022448"/>
    </source>
</evidence>
<dbReference type="AlphaFoldDB" id="A0A4U1BFF1"/>
<feature type="transmembrane region" description="Helical" evidence="8">
    <location>
        <begin position="330"/>
        <end position="352"/>
    </location>
</feature>
<reference evidence="10 11" key="1">
    <citation type="submission" date="2019-04" db="EMBL/GenBank/DDBJ databases">
        <authorList>
            <person name="Hwang J.C."/>
        </authorList>
    </citation>
    <scope>NUCLEOTIDE SEQUENCE [LARGE SCALE GENOMIC DNA]</scope>
    <source>
        <strain evidence="10 11">IMCC35001</strain>
    </source>
</reference>
<keyword evidence="6 8" id="KW-1133">Transmembrane helix</keyword>
<keyword evidence="4" id="KW-0997">Cell inner membrane</keyword>
<evidence type="ECO:0000256" key="7">
    <source>
        <dbReference type="ARBA" id="ARBA00023136"/>
    </source>
</evidence>
<evidence type="ECO:0000259" key="9">
    <source>
        <dbReference type="Pfam" id="PF12832"/>
    </source>
</evidence>
<dbReference type="SUPFAM" id="SSF103473">
    <property type="entry name" value="MFS general substrate transporter"/>
    <property type="match status" value="1"/>
</dbReference>
<protein>
    <submittedName>
        <fullName evidence="10">MFS transporter</fullName>
    </submittedName>
</protein>
<dbReference type="InterPro" id="IPR036259">
    <property type="entry name" value="MFS_trans_sf"/>
</dbReference>
<keyword evidence="11" id="KW-1185">Reference proteome</keyword>
<evidence type="ECO:0000256" key="4">
    <source>
        <dbReference type="ARBA" id="ARBA00022519"/>
    </source>
</evidence>
<feature type="domain" description="Major facilitator superfamily associated" evidence="9">
    <location>
        <begin position="14"/>
        <end position="358"/>
    </location>
</feature>
<keyword evidence="5 8" id="KW-0812">Transmembrane</keyword>
<dbReference type="PANTHER" id="PTHR23522:SF10">
    <property type="entry name" value="3-PHENYLPROPIONIC ACID TRANSPORTER-RELATED"/>
    <property type="match status" value="1"/>
</dbReference>
<feature type="transmembrane region" description="Helical" evidence="8">
    <location>
        <begin position="105"/>
        <end position="127"/>
    </location>
</feature>
<feature type="transmembrane region" description="Helical" evidence="8">
    <location>
        <begin position="46"/>
        <end position="64"/>
    </location>
</feature>
<evidence type="ECO:0000256" key="6">
    <source>
        <dbReference type="ARBA" id="ARBA00022989"/>
    </source>
</evidence>
<dbReference type="Proteomes" id="UP000305674">
    <property type="component" value="Unassembled WGS sequence"/>
</dbReference>
<evidence type="ECO:0000313" key="11">
    <source>
        <dbReference type="Proteomes" id="UP000305674"/>
    </source>
</evidence>
<evidence type="ECO:0000313" key="10">
    <source>
        <dbReference type="EMBL" id="TKB49841.1"/>
    </source>
</evidence>
<evidence type="ECO:0000256" key="5">
    <source>
        <dbReference type="ARBA" id="ARBA00022692"/>
    </source>
</evidence>
<proteinExistence type="predicted"/>
<gene>
    <name evidence="10" type="ORF">FCL40_06700</name>
</gene>
<feature type="transmembrane region" description="Helical" evidence="8">
    <location>
        <begin position="12"/>
        <end position="34"/>
    </location>
</feature>
<dbReference type="GO" id="GO:0005886">
    <property type="term" value="C:plasma membrane"/>
    <property type="evidence" value="ECO:0007669"/>
    <property type="project" value="UniProtKB-SubCell"/>
</dbReference>
<organism evidence="10 11">
    <name type="scientific">Ferrimonas sediminicola</name>
    <dbReference type="NCBI Taxonomy" id="2569538"/>
    <lineage>
        <taxon>Bacteria</taxon>
        <taxon>Pseudomonadati</taxon>
        <taxon>Pseudomonadota</taxon>
        <taxon>Gammaproteobacteria</taxon>
        <taxon>Alteromonadales</taxon>
        <taxon>Ferrimonadaceae</taxon>
        <taxon>Ferrimonas</taxon>
    </lineage>
</organism>
<dbReference type="GO" id="GO:0015528">
    <property type="term" value="F:lactose:proton symporter activity"/>
    <property type="evidence" value="ECO:0007669"/>
    <property type="project" value="TreeGrafter"/>
</dbReference>
<dbReference type="NCBIfam" id="NF037955">
    <property type="entry name" value="mfs"/>
    <property type="match status" value="1"/>
</dbReference>
<feature type="transmembrane region" description="Helical" evidence="8">
    <location>
        <begin position="358"/>
        <end position="376"/>
    </location>
</feature>
<keyword evidence="3" id="KW-1003">Cell membrane</keyword>
<keyword evidence="7 8" id="KW-0472">Membrane</keyword>
<dbReference type="Pfam" id="PF12832">
    <property type="entry name" value="MFS_1_like"/>
    <property type="match status" value="1"/>
</dbReference>
<evidence type="ECO:0000256" key="8">
    <source>
        <dbReference type="SAM" id="Phobius"/>
    </source>
</evidence>
<dbReference type="InterPro" id="IPR026032">
    <property type="entry name" value="HcaT-like"/>
</dbReference>
<accession>A0A4U1BFF1</accession>
<dbReference type="Gene3D" id="1.20.1250.20">
    <property type="entry name" value="MFS general substrate transporter like domains"/>
    <property type="match status" value="2"/>
</dbReference>